<dbReference type="AlphaFoldDB" id="A0ABD0XKW4"/>
<reference evidence="1 2" key="1">
    <citation type="submission" date="2024-06" db="EMBL/GenBank/DDBJ databases">
        <authorList>
            <person name="Pan Q."/>
            <person name="Wen M."/>
            <person name="Jouanno E."/>
            <person name="Zahm M."/>
            <person name="Klopp C."/>
            <person name="Cabau C."/>
            <person name="Louis A."/>
            <person name="Berthelot C."/>
            <person name="Parey E."/>
            <person name="Roest Crollius H."/>
            <person name="Montfort J."/>
            <person name="Robinson-Rechavi M."/>
            <person name="Bouchez O."/>
            <person name="Lampietro C."/>
            <person name="Lopez Roques C."/>
            <person name="Donnadieu C."/>
            <person name="Postlethwait J."/>
            <person name="Bobe J."/>
            <person name="Verreycken H."/>
            <person name="Guiguen Y."/>
        </authorList>
    </citation>
    <scope>NUCLEOTIDE SEQUENCE [LARGE SCALE GENOMIC DNA]</scope>
    <source>
        <strain evidence="1">Up_M1</strain>
        <tissue evidence="1">Testis</tissue>
    </source>
</reference>
<name>A0ABD0XKW4_UMBPY</name>
<protein>
    <submittedName>
        <fullName evidence="1">Uncharacterized protein</fullName>
    </submittedName>
</protein>
<comment type="caution">
    <text evidence="1">The sequence shown here is derived from an EMBL/GenBank/DDBJ whole genome shotgun (WGS) entry which is preliminary data.</text>
</comment>
<accession>A0ABD0XKW4</accession>
<keyword evidence="2" id="KW-1185">Reference proteome</keyword>
<dbReference type="EMBL" id="JAGEUA010000001">
    <property type="protein sequence ID" value="KAL1021239.1"/>
    <property type="molecule type" value="Genomic_DNA"/>
</dbReference>
<gene>
    <name evidence="1" type="ORF">UPYG_G00010540</name>
</gene>
<dbReference type="Proteomes" id="UP001557470">
    <property type="component" value="Unassembled WGS sequence"/>
</dbReference>
<evidence type="ECO:0000313" key="1">
    <source>
        <dbReference type="EMBL" id="KAL1021239.1"/>
    </source>
</evidence>
<organism evidence="1 2">
    <name type="scientific">Umbra pygmaea</name>
    <name type="common">Eastern mudminnow</name>
    <dbReference type="NCBI Taxonomy" id="75934"/>
    <lineage>
        <taxon>Eukaryota</taxon>
        <taxon>Metazoa</taxon>
        <taxon>Chordata</taxon>
        <taxon>Craniata</taxon>
        <taxon>Vertebrata</taxon>
        <taxon>Euteleostomi</taxon>
        <taxon>Actinopterygii</taxon>
        <taxon>Neopterygii</taxon>
        <taxon>Teleostei</taxon>
        <taxon>Protacanthopterygii</taxon>
        <taxon>Esociformes</taxon>
        <taxon>Umbridae</taxon>
        <taxon>Umbra</taxon>
    </lineage>
</organism>
<sequence length="80" mass="8646">MGESARRLAETSVGKNAERVSHELGACESSISSAGVCRQQSRFDLPKSSLSPCTRLHSDDSSATSDIADQWDLLTSMWLS</sequence>
<evidence type="ECO:0000313" key="2">
    <source>
        <dbReference type="Proteomes" id="UP001557470"/>
    </source>
</evidence>
<proteinExistence type="predicted"/>